<name>A0ABT7VMG9_9LACO</name>
<dbReference type="Pfam" id="PF12390">
    <property type="entry name" value="Se-cys_synth_N"/>
    <property type="match status" value="1"/>
</dbReference>
<comment type="catalytic activity">
    <reaction evidence="8">
        <text>L-seryl-tRNA(Sec) + selenophosphate + H(+) = L-selenocysteinyl-tRNA(Sec) + phosphate</text>
        <dbReference type="Rhea" id="RHEA:22728"/>
        <dbReference type="Rhea" id="RHEA-COMP:9742"/>
        <dbReference type="Rhea" id="RHEA-COMP:9743"/>
        <dbReference type="ChEBI" id="CHEBI:15378"/>
        <dbReference type="ChEBI" id="CHEBI:16144"/>
        <dbReference type="ChEBI" id="CHEBI:43474"/>
        <dbReference type="ChEBI" id="CHEBI:78533"/>
        <dbReference type="ChEBI" id="CHEBI:78573"/>
        <dbReference type="EC" id="2.9.1.1"/>
    </reaction>
</comment>
<evidence type="ECO:0000256" key="4">
    <source>
        <dbReference type="ARBA" id="ARBA00022898"/>
    </source>
</evidence>
<proteinExistence type="inferred from homology"/>
<dbReference type="Pfam" id="PF03841">
    <property type="entry name" value="SelA"/>
    <property type="match status" value="1"/>
</dbReference>
<evidence type="ECO:0000256" key="8">
    <source>
        <dbReference type="HAMAP-Rule" id="MF_00423"/>
    </source>
</evidence>
<gene>
    <name evidence="8 10" type="primary">selA</name>
    <name evidence="10" type="ORF">QUW46_05000</name>
</gene>
<dbReference type="InterPro" id="IPR015424">
    <property type="entry name" value="PyrdxlP-dep_Trfase"/>
</dbReference>
<evidence type="ECO:0000256" key="6">
    <source>
        <dbReference type="ARBA" id="ARBA00023266"/>
    </source>
</evidence>
<dbReference type="EC" id="2.9.1.1" evidence="8"/>
<dbReference type="PANTHER" id="PTHR32328">
    <property type="entry name" value="L-SERYL-TRNA(SEC) SELENIUM TRANSFERASE"/>
    <property type="match status" value="1"/>
</dbReference>
<keyword evidence="2 8" id="KW-0963">Cytoplasm</keyword>
<keyword evidence="3 8" id="KW-0808">Transferase</keyword>
<sequence length="467" mass="51533">MENKEVQRKLFREIPAVNDLMQEKAIQQLIAQNGEHEIKKVIHQVLDEIRQQILSGKLTAVNLSNVIEMINTQSHLDNLPSLRPVINGTGVILHTNLGRSLLSPAIEEYLNQIMFSYSNLEYNLAAKKRGLRYHHIEKLLCELTGAEDALVVNNNAAAVMLTLDTLVPHKEVIVSRGELVEIGGSFRVPEIITKGGGTLREVGTTNKTHLQDYQAALTDQTGAILKVHTSNYRIIGFTEKPDPAELQELAHQAGIPMINDLGSGLLIDLSKYGLPREPLIQEAVATSDIVTFSGDKLLGGPQAGVIAGKRELIEQIKQNQLLRALRVDKMTLAALAATLQFYRDPAEALKKIPTLQMITIDSERLKQRAEDLASSLSAINGIQVATVSGTSQVGGGSYPGYFLPTTLVCISPRSGYYSSTELERLLRTGEFPIITRLEQDKVIIDVRTLQNGDIQQITARLRELFDK</sequence>
<dbReference type="NCBIfam" id="TIGR00474">
    <property type="entry name" value="selA"/>
    <property type="match status" value="1"/>
</dbReference>
<dbReference type="PANTHER" id="PTHR32328:SF0">
    <property type="entry name" value="L-SERYL-TRNA(SEC) SELENIUM TRANSFERASE"/>
    <property type="match status" value="1"/>
</dbReference>
<comment type="pathway">
    <text evidence="8">Aminoacyl-tRNA biosynthesis; selenocysteinyl-tRNA(Sec) biosynthesis; selenocysteinyl-tRNA(Sec) from L-seryl-tRNA(Sec) (bacterial route): step 1/1.</text>
</comment>
<dbReference type="InterPro" id="IPR018319">
    <property type="entry name" value="SelA-like"/>
</dbReference>
<comment type="function">
    <text evidence="8">Converts seryl-tRNA(Sec) to selenocysteinyl-tRNA(Sec) required for selenoprotein biosynthesis.</text>
</comment>
<reference evidence="11" key="1">
    <citation type="submission" date="2023-06" db="EMBL/GenBank/DDBJ databases">
        <title>Identification and characterization of horizontal gene transfer across gut microbiota members of farm animals based on homology search.</title>
        <authorList>
            <person name="Zeman M."/>
            <person name="Kubasova T."/>
            <person name="Jahodarova E."/>
            <person name="Nykrynova M."/>
            <person name="Rychlik I."/>
        </authorList>
    </citation>
    <scope>NUCLEOTIDE SEQUENCE [LARGE SCALE GENOMIC DNA]</scope>
    <source>
        <strain evidence="11">105_WCHN</strain>
    </source>
</reference>
<evidence type="ECO:0000256" key="2">
    <source>
        <dbReference type="ARBA" id="ARBA00022490"/>
    </source>
</evidence>
<dbReference type="SUPFAM" id="SSF53383">
    <property type="entry name" value="PLP-dependent transferases"/>
    <property type="match status" value="1"/>
</dbReference>
<reference evidence="10 11" key="3">
    <citation type="submission" date="2023-06" db="EMBL/GenBank/DDBJ databases">
        <authorList>
            <person name="Zeman M."/>
            <person name="Kubasova T."/>
            <person name="Jahodarova E."/>
            <person name="Nykrynova M."/>
            <person name="Rychlik I."/>
        </authorList>
    </citation>
    <scope>NUCLEOTIDE SEQUENCE [LARGE SCALE GENOMIC DNA]</scope>
    <source>
        <strain evidence="10 11">105_WCHN</strain>
    </source>
</reference>
<keyword evidence="6 8" id="KW-0711">Selenium</keyword>
<dbReference type="EMBL" id="JAUDEO010000023">
    <property type="protein sequence ID" value="MDM8333928.1"/>
    <property type="molecule type" value="Genomic_DNA"/>
</dbReference>
<evidence type="ECO:0000313" key="10">
    <source>
        <dbReference type="EMBL" id="MDM8333928.1"/>
    </source>
</evidence>
<dbReference type="Gene3D" id="3.90.1150.180">
    <property type="match status" value="1"/>
</dbReference>
<dbReference type="RefSeq" id="WP_289560089.1">
    <property type="nucleotide sequence ID" value="NZ_JAUDEO010000023.1"/>
</dbReference>
<dbReference type="GO" id="GO:0004125">
    <property type="term" value="F:L-seryl-tRNA(Sec) selenium transferase activity"/>
    <property type="evidence" value="ECO:0007669"/>
    <property type="project" value="UniProtKB-EC"/>
</dbReference>
<comment type="caution">
    <text evidence="10">The sequence shown here is derived from an EMBL/GenBank/DDBJ whole genome shotgun (WGS) entry which is preliminary data.</text>
</comment>
<evidence type="ECO:0000256" key="3">
    <source>
        <dbReference type="ARBA" id="ARBA00022679"/>
    </source>
</evidence>
<evidence type="ECO:0000256" key="7">
    <source>
        <dbReference type="ARBA" id="ARBA00044507"/>
    </source>
</evidence>
<evidence type="ECO:0000256" key="5">
    <source>
        <dbReference type="ARBA" id="ARBA00022917"/>
    </source>
</evidence>
<dbReference type="InterPro" id="IPR015421">
    <property type="entry name" value="PyrdxlP-dep_Trfase_major"/>
</dbReference>
<dbReference type="InterPro" id="IPR004534">
    <property type="entry name" value="SelA_trans"/>
</dbReference>
<accession>A0ABT7VMG9</accession>
<comment type="similarity">
    <text evidence="7 8">Belongs to the SelA family.</text>
</comment>
<comment type="subcellular location">
    <subcellularLocation>
        <location evidence="8">Cytoplasm</location>
    </subcellularLocation>
</comment>
<dbReference type="Proteomes" id="UP001529423">
    <property type="component" value="Unassembled WGS sequence"/>
</dbReference>
<dbReference type="HAMAP" id="MF_00423">
    <property type="entry name" value="SelA"/>
    <property type="match status" value="1"/>
</dbReference>
<keyword evidence="11" id="KW-1185">Reference proteome</keyword>
<feature type="domain" description="L-seryl-tRNA selenium transferase N-terminal" evidence="9">
    <location>
        <begin position="11"/>
        <end position="50"/>
    </location>
</feature>
<dbReference type="Gene3D" id="3.40.640.10">
    <property type="entry name" value="Type I PLP-dependent aspartate aminotransferase-like (Major domain)"/>
    <property type="match status" value="1"/>
</dbReference>
<evidence type="ECO:0000256" key="1">
    <source>
        <dbReference type="ARBA" id="ARBA00001933"/>
    </source>
</evidence>
<organism evidence="10 11">
    <name type="scientific">Limosilactobacillus panis</name>
    <dbReference type="NCBI Taxonomy" id="47493"/>
    <lineage>
        <taxon>Bacteria</taxon>
        <taxon>Bacillati</taxon>
        <taxon>Bacillota</taxon>
        <taxon>Bacilli</taxon>
        <taxon>Lactobacillales</taxon>
        <taxon>Lactobacillaceae</taxon>
        <taxon>Limosilactobacillus</taxon>
    </lineage>
</organism>
<evidence type="ECO:0000259" key="9">
    <source>
        <dbReference type="Pfam" id="PF12390"/>
    </source>
</evidence>
<keyword evidence="5 8" id="KW-0648">Protein biosynthesis</keyword>
<reference evidence="10 11" key="2">
    <citation type="submission" date="2023-06" db="EMBL/GenBank/DDBJ databases">
        <title>Identification and characterization of horizontal gene transfer across gut microbiota members of farm animals based on homology search.</title>
        <authorList>
            <person name="Schwarzerova J."/>
            <person name="Nykrynova M."/>
            <person name="Jureckova K."/>
            <person name="Cejkova D."/>
            <person name="Rychlik I."/>
        </authorList>
    </citation>
    <scope>NUCLEOTIDE SEQUENCE [LARGE SCALE GENOMIC DNA]</scope>
    <source>
        <strain evidence="10 11">105_WCHN</strain>
    </source>
</reference>
<evidence type="ECO:0000313" key="11">
    <source>
        <dbReference type="Proteomes" id="UP001529423"/>
    </source>
</evidence>
<protein>
    <recommendedName>
        <fullName evidence="8">L-seryl-tRNA(Sec) selenium transferase</fullName>
        <ecNumber evidence="8">2.9.1.1</ecNumber>
    </recommendedName>
    <alternativeName>
        <fullName evidence="8">Selenocysteine synthase</fullName>
        <shortName evidence="8">Sec synthase</shortName>
    </alternativeName>
    <alternativeName>
        <fullName evidence="8">Selenocysteinyl-tRNA(Sec) synthase</fullName>
    </alternativeName>
</protein>
<keyword evidence="4 8" id="KW-0663">Pyridoxal phosphate</keyword>
<dbReference type="InterPro" id="IPR025862">
    <property type="entry name" value="SelA_trans_N_dom"/>
</dbReference>
<feature type="modified residue" description="N6-(pyridoxal phosphate)lysine" evidence="8">
    <location>
        <position position="296"/>
    </location>
</feature>
<comment type="cofactor">
    <cofactor evidence="1 8">
        <name>pyridoxal 5'-phosphate</name>
        <dbReference type="ChEBI" id="CHEBI:597326"/>
    </cofactor>
</comment>